<feature type="transmembrane region" description="Helical" evidence="7">
    <location>
        <begin position="111"/>
        <end position="132"/>
    </location>
</feature>
<dbReference type="InterPro" id="IPR003362">
    <property type="entry name" value="Bact_transf"/>
</dbReference>
<dbReference type="Pfam" id="PF02397">
    <property type="entry name" value="Bac_transf"/>
    <property type="match status" value="1"/>
</dbReference>
<dbReference type="eggNOG" id="COG2148">
    <property type="taxonomic scope" value="Bacteria"/>
</dbReference>
<evidence type="ECO:0000256" key="4">
    <source>
        <dbReference type="ARBA" id="ARBA00022692"/>
    </source>
</evidence>
<dbReference type="Gene3D" id="3.40.50.720">
    <property type="entry name" value="NAD(P)-binding Rossmann-like Domain"/>
    <property type="match status" value="1"/>
</dbReference>
<evidence type="ECO:0000259" key="8">
    <source>
        <dbReference type="Pfam" id="PF02397"/>
    </source>
</evidence>
<dbReference type="InterPro" id="IPR017475">
    <property type="entry name" value="EPS_sugar_tfrase"/>
</dbReference>
<sequence length="464" mass="52868">MLRLFKQYYPLRNILFFMVEGLVIFGSVLIATVLLTRSNSYLFDLMLVVRVALVTLVCQISLYYNDLYDFQVASSVSEISIRLLQSLGITAIVLAVIYYFFPLVIIGQGAFILSILFLLVLIIGWRIFYIYVLNQGFYNEKVLILGASDLAVDIFNEVQDKIDCGYTVAAIVPFDGEDCLSGKVPDSLIVKSDRDHLCRTIFDLGINKVIAALKDSRGTFPARELLTCKTAGIEVLEGNSFYELLTGKLLVTKINPSWLIFSDGFKRSTFRMALKRMGDIIFSVVLLVLLFFPLLVVALLIKIDSRGPILFCQDRVGQGRKQYMMYKFRSMVEDAEKKSGPVWALDNDSRITRVGRVIRKFRIDEIPQVWNVFKGNMSFVGPRPERKHFTDELEEKIPYYGERFVVKPGITGWAQVSYAYGASVDDAIEKLNYDLFYIKNMSIMFDVMIVLRTIKTVVFGRGSR</sequence>
<comment type="subcellular location">
    <subcellularLocation>
        <location evidence="1">Membrane</location>
        <topology evidence="1">Multi-pass membrane protein</topology>
    </subcellularLocation>
</comment>
<proteinExistence type="inferred from homology"/>
<dbReference type="Proteomes" id="UP000000442">
    <property type="component" value="Chromosome"/>
</dbReference>
<feature type="transmembrane region" description="Helical" evidence="7">
    <location>
        <begin position="41"/>
        <end position="62"/>
    </location>
</feature>
<dbReference type="EC" id="2.7.8.-" evidence="9"/>
<dbReference type="AlphaFoldDB" id="C0QCJ3"/>
<evidence type="ECO:0000256" key="3">
    <source>
        <dbReference type="ARBA" id="ARBA00022679"/>
    </source>
</evidence>
<dbReference type="InterPro" id="IPR017464">
    <property type="entry name" value="Sugar_tfrase_EpsB_2"/>
</dbReference>
<keyword evidence="5 7" id="KW-1133">Transmembrane helix</keyword>
<dbReference type="STRING" id="177437.HRM2_19690"/>
<evidence type="ECO:0000256" key="6">
    <source>
        <dbReference type="ARBA" id="ARBA00023136"/>
    </source>
</evidence>
<keyword evidence="3 9" id="KW-0808">Transferase</keyword>
<dbReference type="OrthoDB" id="9808602at2"/>
<keyword evidence="10" id="KW-1185">Reference proteome</keyword>
<evidence type="ECO:0000256" key="1">
    <source>
        <dbReference type="ARBA" id="ARBA00004141"/>
    </source>
</evidence>
<gene>
    <name evidence="9" type="primary">cpsE</name>
    <name evidence="9" type="ordered locus">HRM2_19690</name>
</gene>
<keyword evidence="6 7" id="KW-0472">Membrane</keyword>
<comment type="similarity">
    <text evidence="2">Belongs to the bacterial sugar transferase family.</text>
</comment>
<dbReference type="KEGG" id="dat:HRM2_19690"/>
<dbReference type="RefSeq" id="WP_015903851.1">
    <property type="nucleotide sequence ID" value="NC_012108.1"/>
</dbReference>
<dbReference type="GO" id="GO:0009242">
    <property type="term" value="P:colanic acid biosynthetic process"/>
    <property type="evidence" value="ECO:0007669"/>
    <property type="project" value="TreeGrafter"/>
</dbReference>
<dbReference type="GO" id="GO:0089702">
    <property type="term" value="F:undecaprenyl-phosphate glucose phosphotransferase activity"/>
    <property type="evidence" value="ECO:0007669"/>
    <property type="project" value="TreeGrafter"/>
</dbReference>
<dbReference type="HOGENOM" id="CLU_024920_0_0_7"/>
<organism evidence="9 10">
    <name type="scientific">Desulforapulum autotrophicum (strain ATCC 43914 / DSM 3382 / VKM B-1955 / HRM2)</name>
    <name type="common">Desulfobacterium autotrophicum</name>
    <dbReference type="NCBI Taxonomy" id="177437"/>
    <lineage>
        <taxon>Bacteria</taxon>
        <taxon>Pseudomonadati</taxon>
        <taxon>Thermodesulfobacteriota</taxon>
        <taxon>Desulfobacteria</taxon>
        <taxon>Desulfobacterales</taxon>
        <taxon>Desulfobacteraceae</taxon>
        <taxon>Desulforapulum</taxon>
    </lineage>
</organism>
<evidence type="ECO:0000256" key="5">
    <source>
        <dbReference type="ARBA" id="ARBA00022989"/>
    </source>
</evidence>
<feature type="transmembrane region" description="Helical" evidence="7">
    <location>
        <begin position="83"/>
        <end position="105"/>
    </location>
</feature>
<evidence type="ECO:0000256" key="2">
    <source>
        <dbReference type="ARBA" id="ARBA00006464"/>
    </source>
</evidence>
<keyword evidence="4 7" id="KW-0812">Transmembrane</keyword>
<evidence type="ECO:0000313" key="10">
    <source>
        <dbReference type="Proteomes" id="UP000000442"/>
    </source>
</evidence>
<dbReference type="PANTHER" id="PTHR30576">
    <property type="entry name" value="COLANIC BIOSYNTHESIS UDP-GLUCOSE LIPID CARRIER TRANSFERASE"/>
    <property type="match status" value="1"/>
</dbReference>
<accession>C0QCJ3</accession>
<dbReference type="NCBIfam" id="TIGR03013">
    <property type="entry name" value="EpsB_2"/>
    <property type="match status" value="1"/>
</dbReference>
<name>C0QCJ3_DESAH</name>
<dbReference type="PANTHER" id="PTHR30576:SF21">
    <property type="entry name" value="UDP-GLUCOSE:UNDECAPRENYL-PHOSPHATE GLUCOSE-1-PHOSPHATE TRANSFERASE"/>
    <property type="match status" value="1"/>
</dbReference>
<dbReference type="NCBIfam" id="TIGR03025">
    <property type="entry name" value="EPS_sugtrans"/>
    <property type="match status" value="1"/>
</dbReference>
<dbReference type="GO" id="GO:0016020">
    <property type="term" value="C:membrane"/>
    <property type="evidence" value="ECO:0007669"/>
    <property type="project" value="UniProtKB-SubCell"/>
</dbReference>
<feature type="transmembrane region" description="Helical" evidence="7">
    <location>
        <begin position="12"/>
        <end position="35"/>
    </location>
</feature>
<evidence type="ECO:0000313" key="9">
    <source>
        <dbReference type="EMBL" id="ACN15070.1"/>
    </source>
</evidence>
<reference evidence="9 10" key="1">
    <citation type="journal article" date="2009" name="Environ. Microbiol.">
        <title>Genome sequence of Desulfobacterium autotrophicum HRM2, a marine sulfate reducer oxidizing organic carbon completely to carbon dioxide.</title>
        <authorList>
            <person name="Strittmatter A.W."/>
            <person name="Liesegang H."/>
            <person name="Rabus R."/>
            <person name="Decker I."/>
            <person name="Amann J."/>
            <person name="Andres S."/>
            <person name="Henne A."/>
            <person name="Fricke W.F."/>
            <person name="Martinez-Arias R."/>
            <person name="Bartels D."/>
            <person name="Goesmann A."/>
            <person name="Krause L."/>
            <person name="Puehler A."/>
            <person name="Klenk H.P."/>
            <person name="Richter M."/>
            <person name="Schuler M."/>
            <person name="Gloeckner F.O."/>
            <person name="Meyerdierks A."/>
            <person name="Gottschalk G."/>
            <person name="Amann R."/>
        </authorList>
    </citation>
    <scope>NUCLEOTIDE SEQUENCE [LARGE SCALE GENOMIC DNA]</scope>
    <source>
        <strain evidence="10">ATCC 43914 / DSM 3382 / HRM2</strain>
    </source>
</reference>
<feature type="domain" description="Bacterial sugar transferase" evidence="8">
    <location>
        <begin position="275"/>
        <end position="458"/>
    </location>
</feature>
<dbReference type="EMBL" id="CP001087">
    <property type="protein sequence ID" value="ACN15070.1"/>
    <property type="molecule type" value="Genomic_DNA"/>
</dbReference>
<feature type="transmembrane region" description="Helical" evidence="7">
    <location>
        <begin position="280"/>
        <end position="301"/>
    </location>
</feature>
<protein>
    <submittedName>
        <fullName evidence="9">CpsE</fullName>
        <ecNumber evidence="9">2.7.8.-</ecNumber>
    </submittedName>
</protein>
<evidence type="ECO:0000256" key="7">
    <source>
        <dbReference type="SAM" id="Phobius"/>
    </source>
</evidence>